<protein>
    <submittedName>
        <fullName evidence="1">Uncharacterized protein</fullName>
    </submittedName>
</protein>
<dbReference type="OrthoDB" id="76331at2157"/>
<dbReference type="EMBL" id="FOAK01000003">
    <property type="protein sequence ID" value="SEK54562.1"/>
    <property type="molecule type" value="Genomic_DNA"/>
</dbReference>
<dbReference type="RefSeq" id="WP_091698940.1">
    <property type="nucleotide sequence ID" value="NZ_FOAK01000003.1"/>
</dbReference>
<dbReference type="STRING" id="190974.SAMN05216439_1083"/>
<evidence type="ECO:0000313" key="1">
    <source>
        <dbReference type="EMBL" id="SEK54562.1"/>
    </source>
</evidence>
<gene>
    <name evidence="1" type="ORF">SAMN05216439_1083</name>
</gene>
<organism evidence="1 2">
    <name type="scientific">Methanobrevibacter gottschalkii</name>
    <dbReference type="NCBI Taxonomy" id="190974"/>
    <lineage>
        <taxon>Archaea</taxon>
        <taxon>Methanobacteriati</taxon>
        <taxon>Methanobacteriota</taxon>
        <taxon>Methanomada group</taxon>
        <taxon>Methanobacteria</taxon>
        <taxon>Methanobacteriales</taxon>
        <taxon>Methanobacteriaceae</taxon>
        <taxon>Methanobrevibacter</taxon>
    </lineage>
</organism>
<evidence type="ECO:0000313" key="2">
    <source>
        <dbReference type="Proteomes" id="UP000199506"/>
    </source>
</evidence>
<proteinExistence type="predicted"/>
<dbReference type="AlphaFoldDB" id="A0A1H7HY87"/>
<accession>A0A1H7HY87</accession>
<sequence>MNKKIIGVLLVLIAAVVFGSVVYAAETVTIGGFDFNVPDGFTEDKSHEIVNMEKEQGGIKYINNGKLFENDKGDVVNILVAKYDGHKVTNKIAKGIADEPKTIGGVDGYIVHNGTFTSFDYAKEGKLVVITTNNEDAIEGFIIE</sequence>
<reference evidence="1 2" key="1">
    <citation type="submission" date="2016-10" db="EMBL/GenBank/DDBJ databases">
        <authorList>
            <person name="de Groot N.N."/>
        </authorList>
    </citation>
    <scope>NUCLEOTIDE SEQUENCE [LARGE SCALE GENOMIC DNA]</scope>
    <source>
        <strain evidence="1 2">DSM 11978</strain>
    </source>
</reference>
<dbReference type="Proteomes" id="UP000199506">
    <property type="component" value="Unassembled WGS sequence"/>
</dbReference>
<name>A0A1H7HY87_9EURY</name>